<dbReference type="InterPro" id="IPR058912">
    <property type="entry name" value="HTH_animal"/>
</dbReference>
<dbReference type="Pfam" id="PF26215">
    <property type="entry name" value="HTH_animal"/>
    <property type="match status" value="1"/>
</dbReference>
<proteinExistence type="predicted"/>
<accession>A0A7I4YVS1</accession>
<dbReference type="Pfam" id="PF00078">
    <property type="entry name" value="RVT_1"/>
    <property type="match status" value="1"/>
</dbReference>
<dbReference type="OMA" id="HINNTEC"/>
<organism evidence="2 3">
    <name type="scientific">Haemonchus contortus</name>
    <name type="common">Barber pole worm</name>
    <dbReference type="NCBI Taxonomy" id="6289"/>
    <lineage>
        <taxon>Eukaryota</taxon>
        <taxon>Metazoa</taxon>
        <taxon>Ecdysozoa</taxon>
        <taxon>Nematoda</taxon>
        <taxon>Chromadorea</taxon>
        <taxon>Rhabditida</taxon>
        <taxon>Rhabditina</taxon>
        <taxon>Rhabditomorpha</taxon>
        <taxon>Strongyloidea</taxon>
        <taxon>Trichostrongylidae</taxon>
        <taxon>Haemonchus</taxon>
    </lineage>
</organism>
<dbReference type="InterPro" id="IPR000477">
    <property type="entry name" value="RT_dom"/>
</dbReference>
<dbReference type="SUPFAM" id="SSF56672">
    <property type="entry name" value="DNA/RNA polymerases"/>
    <property type="match status" value="1"/>
</dbReference>
<dbReference type="OrthoDB" id="10034600at2759"/>
<dbReference type="PROSITE" id="PS50878">
    <property type="entry name" value="RT_POL"/>
    <property type="match status" value="1"/>
</dbReference>
<evidence type="ECO:0000259" key="1">
    <source>
        <dbReference type="PROSITE" id="PS50878"/>
    </source>
</evidence>
<dbReference type="CDD" id="cd00304">
    <property type="entry name" value="RT_like"/>
    <property type="match status" value="1"/>
</dbReference>
<protein>
    <submittedName>
        <fullName evidence="3">Reverse transcriptase domain-containing protein</fullName>
    </submittedName>
</protein>
<dbReference type="InterPro" id="IPR043502">
    <property type="entry name" value="DNA/RNA_pol_sf"/>
</dbReference>
<dbReference type="WBParaSite" id="HCON_00149200-00001">
    <property type="protein sequence ID" value="HCON_00149200-00001"/>
    <property type="gene ID" value="HCON_00149200"/>
</dbReference>
<dbReference type="PANTHER" id="PTHR21301:SF10">
    <property type="entry name" value="REVERSE TRANSCRIPTASE DOMAIN-CONTAINING PROTEIN"/>
    <property type="match status" value="1"/>
</dbReference>
<evidence type="ECO:0000313" key="2">
    <source>
        <dbReference type="Proteomes" id="UP000025227"/>
    </source>
</evidence>
<dbReference type="PANTHER" id="PTHR21301">
    <property type="entry name" value="REVERSE TRANSCRIPTASE"/>
    <property type="match status" value="1"/>
</dbReference>
<dbReference type="CDD" id="cd10442">
    <property type="entry name" value="GIY-YIG_PLEs"/>
    <property type="match status" value="1"/>
</dbReference>
<sequence>MPRLRESRSWSILRNVPADCFRLIKEVMSLRQKIVATRQTIHFLRRCLRANIIPNFIKNKRLHEICGRPKDSRHVRTIEQQLLKMAIRSMRDIMYSCLKKCIVKEKCCERIVPERLWTRIVGESKNICDLIRAKAKTRLKNKFDRLVDQQRASDMQAVSNVHRNNEANLTSSTVEHLSNCRVTVLGNITLSKEALSLLELGPSFAPAQSITPQVVRKVVGNLQILQDRLRCRANSIVREGGAGDQADRVFPVLPFPCTFYRPQEPHAVVDTKFRLLAESVYRVVRQYVNKRTAFNLTPSQRQGFKELRNRLEAGEIRLSVSDKGGEFVVIPQELDKAITQLHLQDKSLYCRSTEKEYTRQYRKLNKVWCCVAKVAGLPSSTINRLKSDLPLCPVLYTLIKTHKITFADLSSNDPSVFKVRPIISNVGGPTDKISWFLNVILQQILQYVPAHLTNTNMLLEKLLNANLRGDVVVESFDVTSLYTNVSNEAALEATYELLNDHECTLRLYGFSVSQIMTVLKECLNCSFFRWSGVYYKQIRGLAMGQRLAPVLAIAYMSKVEEPILDRRPVLYTRYIDDCLIICSTQEEMDICFDILNKQADQIKFTRERPRENWLPFLNIQVQLSRGTVRTKWYRKPSCKNILIHYHSAHPIRTKQSVIRNMFRIASRVSSDTDLMTESLDLARKVARSNGYPGFHQDSQRGGHFTHRRLRPQASVNKAVLCLPFISEEMSRAIRACVTRCDLQEEVRVVEIPPGNLSRKLIRNRLYDSLCDTPDCIVCPFNRRGDCMKVGVIYQIRCQACDAEYIGETGRPLRTRVREHLEGLRRSRIQTPLGMHRIECHDGSEFEISVAILAIEADTPARKTLEAFWIAARNPQINRKEECVAITRDLAPFLDLCKF</sequence>
<dbReference type="Proteomes" id="UP000025227">
    <property type="component" value="Unplaced"/>
</dbReference>
<feature type="domain" description="Reverse transcriptase" evidence="1">
    <location>
        <begin position="403"/>
        <end position="621"/>
    </location>
</feature>
<keyword evidence="2" id="KW-1185">Reference proteome</keyword>
<dbReference type="AlphaFoldDB" id="A0A7I4YVS1"/>
<evidence type="ECO:0000313" key="3">
    <source>
        <dbReference type="WBParaSite" id="HCON_00149200-00001"/>
    </source>
</evidence>
<name>A0A7I4YVS1_HAECO</name>
<reference evidence="3" key="1">
    <citation type="submission" date="2020-12" db="UniProtKB">
        <authorList>
            <consortium name="WormBaseParasite"/>
        </authorList>
    </citation>
    <scope>IDENTIFICATION</scope>
    <source>
        <strain evidence="3">MHco3</strain>
    </source>
</reference>